<accession>A0A7J7LPH2</accession>
<dbReference type="AlphaFoldDB" id="A0A7J7LPH2"/>
<reference evidence="5 6" key="1">
    <citation type="journal article" date="2020" name="IScience">
        <title>Genome Sequencing of the Endangered Kingdonia uniflora (Circaeasteraceae, Ranunculales) Reveals Potential Mechanisms of Evolutionary Specialization.</title>
        <authorList>
            <person name="Sun Y."/>
            <person name="Deng T."/>
            <person name="Zhang A."/>
            <person name="Moore M.J."/>
            <person name="Landis J.B."/>
            <person name="Lin N."/>
            <person name="Zhang H."/>
            <person name="Zhang X."/>
            <person name="Huang J."/>
            <person name="Zhang X."/>
            <person name="Sun H."/>
            <person name="Wang H."/>
        </authorList>
    </citation>
    <scope>NUCLEOTIDE SEQUENCE [LARGE SCALE GENOMIC DNA]</scope>
    <source>
        <strain evidence="5">TB1705</strain>
        <tissue evidence="5">Leaf</tissue>
    </source>
</reference>
<dbReference type="Pfam" id="PF00013">
    <property type="entry name" value="KH_1"/>
    <property type="match status" value="2"/>
</dbReference>
<dbReference type="OrthoDB" id="442947at2759"/>
<dbReference type="Gene3D" id="3.30.1370.10">
    <property type="entry name" value="K Homology domain, type 1"/>
    <property type="match status" value="2"/>
</dbReference>
<dbReference type="InterPro" id="IPR036612">
    <property type="entry name" value="KH_dom_type_1_sf"/>
</dbReference>
<evidence type="ECO:0000259" key="4">
    <source>
        <dbReference type="SMART" id="SM00322"/>
    </source>
</evidence>
<keyword evidence="2" id="KW-0694">RNA-binding</keyword>
<dbReference type="CDD" id="cd22460">
    <property type="entry name" value="KH-I_PEPPER_rpt2_like"/>
    <property type="match status" value="1"/>
</dbReference>
<evidence type="ECO:0000256" key="2">
    <source>
        <dbReference type="PROSITE-ProRule" id="PRU00117"/>
    </source>
</evidence>
<feature type="region of interest" description="Disordered" evidence="3">
    <location>
        <begin position="343"/>
        <end position="390"/>
    </location>
</feature>
<name>A0A7J7LPH2_9MAGN</name>
<dbReference type="Proteomes" id="UP000541444">
    <property type="component" value="Unassembled WGS sequence"/>
</dbReference>
<evidence type="ECO:0000313" key="6">
    <source>
        <dbReference type="Proteomes" id="UP000541444"/>
    </source>
</evidence>
<dbReference type="CDD" id="cd22461">
    <property type="entry name" value="KH-I_PEPPER_like_rpt3"/>
    <property type="match status" value="1"/>
</dbReference>
<organism evidence="5 6">
    <name type="scientific">Kingdonia uniflora</name>
    <dbReference type="NCBI Taxonomy" id="39325"/>
    <lineage>
        <taxon>Eukaryota</taxon>
        <taxon>Viridiplantae</taxon>
        <taxon>Streptophyta</taxon>
        <taxon>Embryophyta</taxon>
        <taxon>Tracheophyta</taxon>
        <taxon>Spermatophyta</taxon>
        <taxon>Magnoliopsida</taxon>
        <taxon>Ranunculales</taxon>
        <taxon>Circaeasteraceae</taxon>
        <taxon>Kingdonia</taxon>
    </lineage>
</organism>
<dbReference type="EMBL" id="JACGCM010002117">
    <property type="protein sequence ID" value="KAF6144523.1"/>
    <property type="molecule type" value="Genomic_DNA"/>
</dbReference>
<dbReference type="PROSITE" id="PS50084">
    <property type="entry name" value="KH_TYPE_1"/>
    <property type="match status" value="2"/>
</dbReference>
<keyword evidence="1" id="KW-0677">Repeat</keyword>
<dbReference type="GO" id="GO:0003723">
    <property type="term" value="F:RNA binding"/>
    <property type="evidence" value="ECO:0007669"/>
    <property type="project" value="UniProtKB-UniRule"/>
</dbReference>
<feature type="domain" description="K Homology" evidence="4">
    <location>
        <begin position="250"/>
        <end position="320"/>
    </location>
</feature>
<feature type="compositionally biased region" description="Gly residues" evidence="3">
    <location>
        <begin position="380"/>
        <end position="390"/>
    </location>
</feature>
<keyword evidence="6" id="KW-1185">Reference proteome</keyword>
<feature type="compositionally biased region" description="Polar residues" evidence="3">
    <location>
        <begin position="347"/>
        <end position="367"/>
    </location>
</feature>
<feature type="domain" description="K Homology" evidence="4">
    <location>
        <begin position="64"/>
        <end position="139"/>
    </location>
</feature>
<feature type="region of interest" description="Disordered" evidence="3">
    <location>
        <begin position="163"/>
        <end position="215"/>
    </location>
</feature>
<dbReference type="SUPFAM" id="SSF54791">
    <property type="entry name" value="Eukaryotic type KH-domain (KH-domain type I)"/>
    <property type="match status" value="2"/>
</dbReference>
<sequence>MIWKSTRGIKLPPRSVQHMIVLISAKEEPDASIPPAIDGLLRVHKRTVDSLDADLSNAPPTSGGTITTRLLVPASQAGSLIGKQGSTIKTIQEASNCMIRVLGSDDLPVFALRDDRIIEIQGEATGVHGAVEQAACHLRKYLVDRSVIGLFEGQMQMPNSQMEQNMPTHESWGPSHQGFPPHGGGGPPGFGQNSQYMMPPPPRQHDNYYRPPDLPPMEKQPHHGLSVYGRDTSMGVHSSNNGQPPQSNVTQITQHIQVPLSYADAVIGTAGATISYIRRASAATITIQETRGAPGEMTVEINGTALQVQTAQQLIQIVKFVHLIHLLIQLDLVFQNYMAEAAGGGSTQNQGPMDNSYPQSHGNTNYSAPPDNTGYPGQPPAGGGYGPGPGYGTNNYGTNYGY</sequence>
<dbReference type="PANTHER" id="PTHR10288">
    <property type="entry name" value="KH DOMAIN CONTAINING RNA BINDING PROTEIN"/>
    <property type="match status" value="1"/>
</dbReference>
<evidence type="ECO:0000256" key="1">
    <source>
        <dbReference type="ARBA" id="ARBA00022737"/>
    </source>
</evidence>
<dbReference type="InterPro" id="IPR004088">
    <property type="entry name" value="KH_dom_type_1"/>
</dbReference>
<protein>
    <recommendedName>
        <fullName evidence="4">K Homology domain-containing protein</fullName>
    </recommendedName>
</protein>
<dbReference type="SMART" id="SM00322">
    <property type="entry name" value="KH"/>
    <property type="match status" value="2"/>
</dbReference>
<evidence type="ECO:0000313" key="5">
    <source>
        <dbReference type="EMBL" id="KAF6144523.1"/>
    </source>
</evidence>
<gene>
    <name evidence="5" type="ORF">GIB67_023969</name>
</gene>
<dbReference type="InterPro" id="IPR004087">
    <property type="entry name" value="KH_dom"/>
</dbReference>
<evidence type="ECO:0000256" key="3">
    <source>
        <dbReference type="SAM" id="MobiDB-lite"/>
    </source>
</evidence>
<proteinExistence type="predicted"/>
<comment type="caution">
    <text evidence="5">The sequence shown here is derived from an EMBL/GenBank/DDBJ whole genome shotgun (WGS) entry which is preliminary data.</text>
</comment>